<feature type="signal peptide" evidence="10">
    <location>
        <begin position="1"/>
        <end position="21"/>
    </location>
</feature>
<keyword evidence="12" id="KW-1185">Reference proteome</keyword>
<name>A0AAD3HNG9_9CHLO</name>
<evidence type="ECO:0000256" key="8">
    <source>
        <dbReference type="PROSITE-ProRule" id="PRU00607"/>
    </source>
</evidence>
<evidence type="ECO:0000256" key="4">
    <source>
        <dbReference type="ARBA" id="ARBA00022525"/>
    </source>
</evidence>
<organism evidence="11 12">
    <name type="scientific">Astrephomene gubernaculifera</name>
    <dbReference type="NCBI Taxonomy" id="47775"/>
    <lineage>
        <taxon>Eukaryota</taxon>
        <taxon>Viridiplantae</taxon>
        <taxon>Chlorophyta</taxon>
        <taxon>core chlorophytes</taxon>
        <taxon>Chlorophyceae</taxon>
        <taxon>CS clade</taxon>
        <taxon>Chlamydomonadales</taxon>
        <taxon>Astrephomenaceae</taxon>
        <taxon>Astrephomene</taxon>
    </lineage>
</organism>
<dbReference type="PANTHER" id="PTHR11315">
    <property type="entry name" value="PROTEASE FAMILY C26 GAMMA-GLUTAMYL HYDROLASE"/>
    <property type="match status" value="1"/>
</dbReference>
<evidence type="ECO:0000256" key="1">
    <source>
        <dbReference type="ARBA" id="ARBA00004239"/>
    </source>
</evidence>
<evidence type="ECO:0000256" key="5">
    <source>
        <dbReference type="ARBA" id="ARBA00022729"/>
    </source>
</evidence>
<dbReference type="GO" id="GO:0034722">
    <property type="term" value="F:gamma-glutamyl-peptidase activity"/>
    <property type="evidence" value="ECO:0007669"/>
    <property type="project" value="UniProtKB-UniRule"/>
</dbReference>
<proteinExistence type="inferred from homology"/>
<dbReference type="PROSITE" id="PS51273">
    <property type="entry name" value="GATASE_TYPE_1"/>
    <property type="match status" value="1"/>
</dbReference>
<dbReference type="AlphaFoldDB" id="A0AAD3HNG9"/>
<dbReference type="Proteomes" id="UP001054857">
    <property type="component" value="Unassembled WGS sequence"/>
</dbReference>
<dbReference type="Gene3D" id="3.40.50.880">
    <property type="match status" value="1"/>
</dbReference>
<keyword evidence="6 8" id="KW-0378">Hydrolase</keyword>
<evidence type="ECO:0000256" key="10">
    <source>
        <dbReference type="SAM" id="SignalP"/>
    </source>
</evidence>
<dbReference type="EMBL" id="BMAR01000017">
    <property type="protein sequence ID" value="GFR47133.1"/>
    <property type="molecule type" value="Genomic_DNA"/>
</dbReference>
<evidence type="ECO:0000256" key="6">
    <source>
        <dbReference type="ARBA" id="ARBA00022801"/>
    </source>
</evidence>
<evidence type="ECO:0000256" key="9">
    <source>
        <dbReference type="SAM" id="MobiDB-lite"/>
    </source>
</evidence>
<evidence type="ECO:0000256" key="7">
    <source>
        <dbReference type="PIRSR" id="PIRSR615527-1"/>
    </source>
</evidence>
<evidence type="ECO:0000313" key="12">
    <source>
        <dbReference type="Proteomes" id="UP001054857"/>
    </source>
</evidence>
<dbReference type="SUPFAM" id="SSF52317">
    <property type="entry name" value="Class I glutamine amidotransferase-like"/>
    <property type="match status" value="1"/>
</dbReference>
<dbReference type="InterPro" id="IPR011697">
    <property type="entry name" value="Peptidase_C26"/>
</dbReference>
<feature type="compositionally biased region" description="Basic and acidic residues" evidence="9">
    <location>
        <begin position="398"/>
        <end position="415"/>
    </location>
</feature>
<comment type="caution">
    <text evidence="11">The sequence shown here is derived from an EMBL/GenBank/DDBJ whole genome shotgun (WGS) entry which is preliminary data.</text>
</comment>
<dbReference type="EC" id="3.4.19.9" evidence="3 8"/>
<feature type="chain" id="PRO_5042155544" description="folate gamma-glutamyl hydrolase" evidence="10">
    <location>
        <begin position="22"/>
        <end position="445"/>
    </location>
</feature>
<gene>
    <name evidence="11" type="ORF">Agub_g8821</name>
</gene>
<accession>A0AAD3HNG9</accession>
<sequence>MARSAVVGLVALLAALAVAQGARQGIERVVAKPQSRASAGAEPTKYKNTKPLIGVLTQPCHDCPGKSYIAAGYVKWIEMGGGRAVPVRFYASDSELRRLFKSLNGLVFPGGLTWLWLDSPYVIAARKLFNWALEANDAGDSFPIHGTCLGFQLLHILASNVSRNDLLVDTDSVAHPTTLIWQQAANTSRLFGGLPVDLYDKLADPQYNIALQNHMYGIPPSYYERFPVLGQWYKPLSTTKDRNGLEYVSTMEGVKYPFFGTQWHPEKPPFEFGMEEVPHSLDAIRVSQHLSNVFMEAARQSSHTPESKEEELAMEIYSTAPIFSARFEVMDEENYDGPDITYYFDTPDKPPHGPDDDEGEDSGPKHDEDGERLEEEEQEHHKHEEHEEHDDDDEEEEEHHKDRHEHEEHEKKHDKDDDDDEEEEEEEDRKMALHKRFWSTQKGFF</sequence>
<comment type="catalytic activity">
    <reaction evidence="8">
        <text>(6S)-5,6,7,8-tetrahydrofolyl-(gamma-L-Glu)(n) + (n-1) H2O = (6S)-5,6,7,8-tetrahydrofolate + (n-1) L-glutamate</text>
        <dbReference type="Rhea" id="RHEA:56784"/>
        <dbReference type="Rhea" id="RHEA-COMP:14738"/>
        <dbReference type="ChEBI" id="CHEBI:15377"/>
        <dbReference type="ChEBI" id="CHEBI:29985"/>
        <dbReference type="ChEBI" id="CHEBI:57453"/>
        <dbReference type="ChEBI" id="CHEBI:141005"/>
        <dbReference type="EC" id="3.4.19.9"/>
    </reaction>
</comment>
<reference evidence="11 12" key="1">
    <citation type="journal article" date="2021" name="Sci. Rep.">
        <title>Genome sequencing of the multicellular alga Astrephomene provides insights into convergent evolution of germ-soma differentiation.</title>
        <authorList>
            <person name="Yamashita S."/>
            <person name="Yamamoto K."/>
            <person name="Matsuzaki R."/>
            <person name="Suzuki S."/>
            <person name="Yamaguchi H."/>
            <person name="Hirooka S."/>
            <person name="Minakuchi Y."/>
            <person name="Miyagishima S."/>
            <person name="Kawachi M."/>
            <person name="Toyoda A."/>
            <person name="Nozaki H."/>
        </authorList>
    </citation>
    <scope>NUCLEOTIDE SEQUENCE [LARGE SCALE GENOMIC DNA]</scope>
    <source>
        <strain evidence="11 12">NIES-4017</strain>
    </source>
</reference>
<dbReference type="FunFam" id="3.40.50.880:FF:000054">
    <property type="entry name" value="Folate gamma-glutamyl hydrolase"/>
    <property type="match status" value="1"/>
</dbReference>
<dbReference type="PANTHER" id="PTHR11315:SF0">
    <property type="entry name" value="FOLATE GAMMA-GLUTAMYL HYDROLASE"/>
    <property type="match status" value="1"/>
</dbReference>
<comment type="similarity">
    <text evidence="2">Belongs to the peptidase C26 family.</text>
</comment>
<keyword evidence="4" id="KW-0964">Secreted</keyword>
<dbReference type="PROSITE" id="PS51275">
    <property type="entry name" value="PEPTIDASE_C26_GGH"/>
    <property type="match status" value="1"/>
</dbReference>
<dbReference type="GO" id="GO:0005773">
    <property type="term" value="C:vacuole"/>
    <property type="evidence" value="ECO:0007669"/>
    <property type="project" value="TreeGrafter"/>
</dbReference>
<evidence type="ECO:0000313" key="11">
    <source>
        <dbReference type="EMBL" id="GFR47133.1"/>
    </source>
</evidence>
<protein>
    <recommendedName>
        <fullName evidence="3 8">folate gamma-glutamyl hydrolase</fullName>
        <ecNumber evidence="3 8">3.4.19.9</ecNumber>
    </recommendedName>
</protein>
<dbReference type="GO" id="GO:0046900">
    <property type="term" value="P:tetrahydrofolylpolyglutamate metabolic process"/>
    <property type="evidence" value="ECO:0007669"/>
    <property type="project" value="TreeGrafter"/>
</dbReference>
<dbReference type="InterPro" id="IPR029062">
    <property type="entry name" value="Class_I_gatase-like"/>
</dbReference>
<feature type="compositionally biased region" description="Acidic residues" evidence="9">
    <location>
        <begin position="416"/>
        <end position="427"/>
    </location>
</feature>
<feature type="active site" evidence="8">
    <location>
        <position position="264"/>
    </location>
</feature>
<feature type="region of interest" description="Disordered" evidence="9">
    <location>
        <begin position="337"/>
        <end position="445"/>
    </location>
</feature>
<dbReference type="Pfam" id="PF07722">
    <property type="entry name" value="Peptidase_C26"/>
    <property type="match status" value="1"/>
</dbReference>
<dbReference type="InterPro" id="IPR015527">
    <property type="entry name" value="Pept_C26_g-glut_hydrolase"/>
</dbReference>
<feature type="active site" description="Proton donor" evidence="7">
    <location>
        <position position="264"/>
    </location>
</feature>
<feature type="active site" description="Nucleophile" evidence="7 8">
    <location>
        <position position="148"/>
    </location>
</feature>
<feature type="compositionally biased region" description="Acidic residues" evidence="9">
    <location>
        <begin position="387"/>
        <end position="397"/>
    </location>
</feature>
<keyword evidence="5 10" id="KW-0732">Signal</keyword>
<evidence type="ECO:0000256" key="2">
    <source>
        <dbReference type="ARBA" id="ARBA00011083"/>
    </source>
</evidence>
<dbReference type="GO" id="GO:0005576">
    <property type="term" value="C:extracellular region"/>
    <property type="evidence" value="ECO:0007669"/>
    <property type="project" value="UniProtKB-SubCell"/>
</dbReference>
<comment type="subcellular location">
    <subcellularLocation>
        <location evidence="1">Secreted</location>
        <location evidence="1">Extracellular space</location>
    </subcellularLocation>
</comment>
<evidence type="ECO:0000256" key="3">
    <source>
        <dbReference type="ARBA" id="ARBA00012886"/>
    </source>
</evidence>